<evidence type="ECO:0000313" key="3">
    <source>
        <dbReference type="Proteomes" id="UP000192674"/>
    </source>
</evidence>
<dbReference type="Proteomes" id="UP000192674">
    <property type="component" value="Unassembled WGS sequence"/>
</dbReference>
<keyword evidence="1" id="KW-0812">Transmembrane</keyword>
<reference evidence="2 3" key="1">
    <citation type="submission" date="2017-04" db="EMBL/GenBank/DDBJ databases">
        <authorList>
            <person name="Afonso C.L."/>
            <person name="Miller P.J."/>
            <person name="Scott M.A."/>
            <person name="Spackman E."/>
            <person name="Goraichik I."/>
            <person name="Dimitrov K.M."/>
            <person name="Suarez D.L."/>
            <person name="Swayne D.E."/>
        </authorList>
    </citation>
    <scope>NUCLEOTIDE SEQUENCE [LARGE SCALE GENOMIC DNA]</scope>
    <source>
        <strain evidence="2 3">DSM 43828</strain>
    </source>
</reference>
<name>A0A1W2FYM7_KIBAR</name>
<keyword evidence="3" id="KW-1185">Reference proteome</keyword>
<evidence type="ECO:0000313" key="2">
    <source>
        <dbReference type="EMBL" id="SMD27040.1"/>
    </source>
</evidence>
<sequence length="61" mass="6570">MTAYQTRSGKPTTTFYPSKQLAQNDLGMLLGFFGSAVLAIGGPIAVWPRRRKSLDGAPLNT</sequence>
<keyword evidence="1" id="KW-0472">Membrane</keyword>
<proteinExistence type="predicted"/>
<feature type="transmembrane region" description="Helical" evidence="1">
    <location>
        <begin position="26"/>
        <end position="47"/>
    </location>
</feature>
<evidence type="ECO:0000256" key="1">
    <source>
        <dbReference type="SAM" id="Phobius"/>
    </source>
</evidence>
<dbReference type="AlphaFoldDB" id="A0A1W2FYM7"/>
<accession>A0A1W2FYM7</accession>
<protein>
    <submittedName>
        <fullName evidence="2">Uncharacterized protein</fullName>
    </submittedName>
</protein>
<gene>
    <name evidence="2" type="ORF">SAMN05661093_10637</name>
</gene>
<keyword evidence="1" id="KW-1133">Transmembrane helix</keyword>
<dbReference type="RefSeq" id="WP_084434646.1">
    <property type="nucleotide sequence ID" value="NZ_FWXV01000019.1"/>
</dbReference>
<dbReference type="EMBL" id="FWXV01000019">
    <property type="protein sequence ID" value="SMD27040.1"/>
    <property type="molecule type" value="Genomic_DNA"/>
</dbReference>
<organism evidence="2 3">
    <name type="scientific">Kibdelosporangium aridum</name>
    <dbReference type="NCBI Taxonomy" id="2030"/>
    <lineage>
        <taxon>Bacteria</taxon>
        <taxon>Bacillati</taxon>
        <taxon>Actinomycetota</taxon>
        <taxon>Actinomycetes</taxon>
        <taxon>Pseudonocardiales</taxon>
        <taxon>Pseudonocardiaceae</taxon>
        <taxon>Kibdelosporangium</taxon>
    </lineage>
</organism>